<dbReference type="SUPFAM" id="SSF55874">
    <property type="entry name" value="ATPase domain of HSP90 chaperone/DNA topoisomerase II/histidine kinase"/>
    <property type="match status" value="1"/>
</dbReference>
<dbReference type="GO" id="GO:0005886">
    <property type="term" value="C:plasma membrane"/>
    <property type="evidence" value="ECO:0007669"/>
    <property type="project" value="UniProtKB-SubCell"/>
</dbReference>
<comment type="subcellular location">
    <subcellularLocation>
        <location evidence="1">Cell membrane</location>
        <topology evidence="1">Multi-pass membrane protein</topology>
    </subcellularLocation>
</comment>
<dbReference type="InterPro" id="IPR003660">
    <property type="entry name" value="HAMP_dom"/>
</dbReference>
<protein>
    <submittedName>
        <fullName evidence="11">Sensor histidine kinase</fullName>
    </submittedName>
</protein>
<evidence type="ECO:0000256" key="4">
    <source>
        <dbReference type="ARBA" id="ARBA00022679"/>
    </source>
</evidence>
<accession>A0A4Q9DJB5</accession>
<keyword evidence="5 9" id="KW-0812">Transmembrane</keyword>
<dbReference type="AlphaFoldDB" id="A0A4Q9DJB5"/>
<keyword evidence="3" id="KW-0597">Phosphoprotein</keyword>
<evidence type="ECO:0000256" key="1">
    <source>
        <dbReference type="ARBA" id="ARBA00004651"/>
    </source>
</evidence>
<dbReference type="SUPFAM" id="SSF158472">
    <property type="entry name" value="HAMP domain-like"/>
    <property type="match status" value="1"/>
</dbReference>
<comment type="caution">
    <text evidence="11">The sequence shown here is derived from an EMBL/GenBank/DDBJ whole genome shotgun (WGS) entry which is preliminary data.</text>
</comment>
<reference evidence="11 12" key="1">
    <citation type="submission" date="2019-02" db="EMBL/GenBank/DDBJ databases">
        <title>Paenibacillus sp. nov., isolated from surface-sterilized tissue of Thalictrum simplex L.</title>
        <authorList>
            <person name="Tuo L."/>
        </authorList>
    </citation>
    <scope>NUCLEOTIDE SEQUENCE [LARGE SCALE GENOMIC DNA]</scope>
    <source>
        <strain evidence="11 12">N2SHLJ1</strain>
    </source>
</reference>
<evidence type="ECO:0000256" key="9">
    <source>
        <dbReference type="SAM" id="Phobius"/>
    </source>
</evidence>
<name>A0A4Q9DJB5_9BACL</name>
<keyword evidence="2" id="KW-1003">Cell membrane</keyword>
<organism evidence="11 12">
    <name type="scientific">Paenibacillus thalictri</name>
    <dbReference type="NCBI Taxonomy" id="2527873"/>
    <lineage>
        <taxon>Bacteria</taxon>
        <taxon>Bacillati</taxon>
        <taxon>Bacillota</taxon>
        <taxon>Bacilli</taxon>
        <taxon>Bacillales</taxon>
        <taxon>Paenibacillaceae</taxon>
        <taxon>Paenibacillus</taxon>
    </lineage>
</organism>
<feature type="domain" description="HAMP" evidence="10">
    <location>
        <begin position="338"/>
        <end position="390"/>
    </location>
</feature>
<evidence type="ECO:0000256" key="3">
    <source>
        <dbReference type="ARBA" id="ARBA00022553"/>
    </source>
</evidence>
<dbReference type="Gene3D" id="3.30.450.20">
    <property type="entry name" value="PAS domain"/>
    <property type="match status" value="1"/>
</dbReference>
<dbReference type="InterPro" id="IPR033479">
    <property type="entry name" value="dCache_1"/>
</dbReference>
<dbReference type="SMART" id="SM00304">
    <property type="entry name" value="HAMP"/>
    <property type="match status" value="1"/>
</dbReference>
<evidence type="ECO:0000256" key="5">
    <source>
        <dbReference type="ARBA" id="ARBA00022692"/>
    </source>
</evidence>
<keyword evidence="12" id="KW-1185">Reference proteome</keyword>
<dbReference type="CDD" id="cd06225">
    <property type="entry name" value="HAMP"/>
    <property type="match status" value="1"/>
</dbReference>
<dbReference type="Pfam" id="PF00672">
    <property type="entry name" value="HAMP"/>
    <property type="match status" value="1"/>
</dbReference>
<dbReference type="PANTHER" id="PTHR34220:SF7">
    <property type="entry name" value="SENSOR HISTIDINE KINASE YPDA"/>
    <property type="match status" value="1"/>
</dbReference>
<gene>
    <name evidence="11" type="ORF">EYB31_29005</name>
</gene>
<dbReference type="Gene3D" id="6.10.340.10">
    <property type="match status" value="1"/>
</dbReference>
<evidence type="ECO:0000313" key="11">
    <source>
        <dbReference type="EMBL" id="TBL72424.1"/>
    </source>
</evidence>
<feature type="transmembrane region" description="Helical" evidence="9">
    <location>
        <begin position="27"/>
        <end position="50"/>
    </location>
</feature>
<keyword evidence="6 11" id="KW-0418">Kinase</keyword>
<keyword evidence="4" id="KW-0808">Transferase</keyword>
<keyword evidence="8 9" id="KW-0472">Membrane</keyword>
<dbReference type="PANTHER" id="PTHR34220">
    <property type="entry name" value="SENSOR HISTIDINE KINASE YPDA"/>
    <property type="match status" value="1"/>
</dbReference>
<dbReference type="PROSITE" id="PS50885">
    <property type="entry name" value="HAMP"/>
    <property type="match status" value="1"/>
</dbReference>
<dbReference type="OrthoDB" id="9776552at2"/>
<keyword evidence="7 9" id="KW-1133">Transmembrane helix</keyword>
<dbReference type="CDD" id="cd12912">
    <property type="entry name" value="PDC2_MCP_like"/>
    <property type="match status" value="1"/>
</dbReference>
<dbReference type="Pfam" id="PF06580">
    <property type="entry name" value="His_kinase"/>
    <property type="match status" value="1"/>
</dbReference>
<dbReference type="InterPro" id="IPR010559">
    <property type="entry name" value="Sig_transdc_His_kin_internal"/>
</dbReference>
<sequence>MPEYWFQKMGRFRGLKKLRFYSIGNKMIVYFSVLFAIVIILIGTITYRMFSKALEQQMVQETQKIMAQAMINADFYLSDIKTPMIMMARNPNVIHILRDYTTSEWVDRLGMQRILEDFTRNINQFKSYIKDIILVSRDGFVYNIASADEISKANPLLQSDWLKAIIAKDQKGIQFVTTHASSYYVGAFSKDKVISAVLPIEENTKVLGYVLCDINLQKFREIFESLSLGAGGYIYMVDEQGTIIVHPDSAMIGSVISFELLGRLSADGSAGTGSFKMKLDGEEQLIIYNQSKITGWMLVGDIPYANLTKAAGQNRAITYLILALGFVFIVLISFLISRQITKPLKTLIDRMKKVQTHDLSSRQVDYGQGEIAVIGQRFEGMVYEINKLISEVYVSNLKQKEAELKELQNQINPHFLYNTLQLVKAEAVFENHREVSTLVTTLGDLLRYPMYGRSEPVALREELAYIGKYTDIYQRRFRGKFEYVCEVQEDELLAMQVPKLILQPVVENGIVHGFSDTRSGGLLRIVISRNGMAVDISVWDNGKGIGEEQLKRLRERLAGGLEEDGGSIGLLNVLQRIHLKYGNDYGISVSSEQGVFTEVKLTLPIAAGERT</sequence>
<dbReference type="Proteomes" id="UP000293142">
    <property type="component" value="Unassembled WGS sequence"/>
</dbReference>
<proteinExistence type="predicted"/>
<dbReference type="Pfam" id="PF02743">
    <property type="entry name" value="dCache_1"/>
    <property type="match status" value="1"/>
</dbReference>
<evidence type="ECO:0000256" key="8">
    <source>
        <dbReference type="ARBA" id="ARBA00023136"/>
    </source>
</evidence>
<feature type="transmembrane region" description="Helical" evidence="9">
    <location>
        <begin position="316"/>
        <end position="336"/>
    </location>
</feature>
<evidence type="ECO:0000256" key="2">
    <source>
        <dbReference type="ARBA" id="ARBA00022475"/>
    </source>
</evidence>
<evidence type="ECO:0000256" key="7">
    <source>
        <dbReference type="ARBA" id="ARBA00022989"/>
    </source>
</evidence>
<evidence type="ECO:0000259" key="10">
    <source>
        <dbReference type="PROSITE" id="PS50885"/>
    </source>
</evidence>
<dbReference type="InterPro" id="IPR003594">
    <property type="entry name" value="HATPase_dom"/>
</dbReference>
<evidence type="ECO:0000313" key="12">
    <source>
        <dbReference type="Proteomes" id="UP000293142"/>
    </source>
</evidence>
<dbReference type="InterPro" id="IPR036890">
    <property type="entry name" value="HATPase_C_sf"/>
</dbReference>
<evidence type="ECO:0000256" key="6">
    <source>
        <dbReference type="ARBA" id="ARBA00022777"/>
    </source>
</evidence>
<dbReference type="InterPro" id="IPR050640">
    <property type="entry name" value="Bact_2-comp_sensor_kinase"/>
</dbReference>
<dbReference type="GO" id="GO:0000155">
    <property type="term" value="F:phosphorelay sensor kinase activity"/>
    <property type="evidence" value="ECO:0007669"/>
    <property type="project" value="InterPro"/>
</dbReference>
<dbReference type="Pfam" id="PF02518">
    <property type="entry name" value="HATPase_c"/>
    <property type="match status" value="1"/>
</dbReference>
<dbReference type="EMBL" id="SIRE01000024">
    <property type="protein sequence ID" value="TBL72424.1"/>
    <property type="molecule type" value="Genomic_DNA"/>
</dbReference>
<dbReference type="Gene3D" id="3.30.565.10">
    <property type="entry name" value="Histidine kinase-like ATPase, C-terminal domain"/>
    <property type="match status" value="1"/>
</dbReference>